<evidence type="ECO:0000256" key="5">
    <source>
        <dbReference type="ARBA" id="ARBA00022989"/>
    </source>
</evidence>
<dbReference type="Pfam" id="PF00083">
    <property type="entry name" value="Sugar_tr"/>
    <property type="match status" value="2"/>
</dbReference>
<keyword evidence="4 7" id="KW-0812">Transmembrane</keyword>
<comment type="subcellular location">
    <subcellularLocation>
        <location evidence="1">Membrane</location>
        <topology evidence="1">Multi-pass membrane protein</topology>
    </subcellularLocation>
</comment>
<dbReference type="PROSITE" id="PS50850">
    <property type="entry name" value="MFS"/>
    <property type="match status" value="1"/>
</dbReference>
<sequence>MDSRDLNLPKYMVYCGVIAGIGAFSNGWTIGSPNVPGDITHNCPTGSQHLQSPAFPDCLPMDTSLWGFAVASFCLGGLVGSAIGGAIQTKLGRKLTIIINNAGFILGGILIGCSVHPAMFIVGRIFCGLSCGLGSLVIPTYLGEISTRKGRGLLGFFNQFFVVTGILLSSVIGLPTATVPLWRVAFAIVAIPAVFQIFAMGTCVESPRWLISVGRIEDALISLQKLRGTADVSNEFFDIVAGQVGKKRAARLLKENSHEKNLKNLNADEGFDNNDTDFDSSADYHKKELDAAGGSSDLEAGDDDNEQRPPMSVIQIFRDPVIRKITLIVLFHHVIQQLSGMNAVMYYSTTIFEQAVSHEEAQLMAIYTTLVNFGMSVIAMIFIDRSGRRVLLLASELGTTIFSILLVIGYLYNIPNLLIASVFVYVASFAIGIGPIPWMITSEMTPIEASSSVGAVATAMNWAMNFLIGQVFPIIFAAIQGWSFLIFAVICFTSAVVTFFFLPETKGRAIEDIVASFKKK</sequence>
<gene>
    <name evidence="9" type="ORF">HPULCUR_003139</name>
</gene>
<evidence type="ECO:0000259" key="8">
    <source>
        <dbReference type="PROSITE" id="PS50850"/>
    </source>
</evidence>
<feature type="domain" description="Major facilitator superfamily (MFS) profile" evidence="8">
    <location>
        <begin position="15"/>
        <end position="506"/>
    </location>
</feature>
<dbReference type="PANTHER" id="PTHR23503">
    <property type="entry name" value="SOLUTE CARRIER FAMILY 2"/>
    <property type="match status" value="1"/>
</dbReference>
<keyword evidence="10" id="KW-1185">Reference proteome</keyword>
<dbReference type="Gene3D" id="1.20.1250.20">
    <property type="entry name" value="MFS general substrate transporter like domains"/>
    <property type="match status" value="1"/>
</dbReference>
<evidence type="ECO:0000256" key="1">
    <source>
        <dbReference type="ARBA" id="ARBA00004141"/>
    </source>
</evidence>
<feature type="transmembrane region" description="Helical" evidence="7">
    <location>
        <begin position="452"/>
        <end position="476"/>
    </location>
</feature>
<dbReference type="EMBL" id="BAABUJ010000008">
    <property type="protein sequence ID" value="GAA5797745.1"/>
    <property type="molecule type" value="Genomic_DNA"/>
</dbReference>
<dbReference type="PRINTS" id="PR00171">
    <property type="entry name" value="SUGRTRNSPORT"/>
</dbReference>
<comment type="similarity">
    <text evidence="2">Belongs to the major facilitator superfamily. Sugar transporter (TC 2.A.1.1) family.</text>
</comment>
<dbReference type="InterPro" id="IPR020846">
    <property type="entry name" value="MFS_dom"/>
</dbReference>
<dbReference type="PANTHER" id="PTHR23503:SF8">
    <property type="entry name" value="FACILITATED GLUCOSE TRANSPORTER PROTEIN 1"/>
    <property type="match status" value="1"/>
</dbReference>
<dbReference type="InterPro" id="IPR005829">
    <property type="entry name" value="Sugar_transporter_CS"/>
</dbReference>
<evidence type="ECO:0000313" key="10">
    <source>
        <dbReference type="Proteomes" id="UP001476247"/>
    </source>
</evidence>
<dbReference type="PROSITE" id="PS00217">
    <property type="entry name" value="SUGAR_TRANSPORT_2"/>
    <property type="match status" value="1"/>
</dbReference>
<comment type="caution">
    <text evidence="9">The sequence shown here is derived from an EMBL/GenBank/DDBJ whole genome shotgun (WGS) entry which is preliminary data.</text>
</comment>
<feature type="transmembrane region" description="Helical" evidence="7">
    <location>
        <begin position="325"/>
        <end position="344"/>
    </location>
</feature>
<feature type="transmembrane region" description="Helical" evidence="7">
    <location>
        <begin position="180"/>
        <end position="199"/>
    </location>
</feature>
<evidence type="ECO:0000256" key="2">
    <source>
        <dbReference type="ARBA" id="ARBA00010992"/>
    </source>
</evidence>
<protein>
    <recommendedName>
        <fullName evidence="8">Major facilitator superfamily (MFS) profile domain-containing protein</fullName>
    </recommendedName>
</protein>
<feature type="transmembrane region" description="Helical" evidence="7">
    <location>
        <begin position="12"/>
        <end position="30"/>
    </location>
</feature>
<feature type="transmembrane region" description="Helical" evidence="7">
    <location>
        <begin position="95"/>
        <end position="112"/>
    </location>
</feature>
<accession>A0ABP9XSI7</accession>
<dbReference type="Proteomes" id="UP001476247">
    <property type="component" value="Unassembled WGS sequence"/>
</dbReference>
<feature type="transmembrane region" description="Helical" evidence="7">
    <location>
        <begin position="482"/>
        <end position="502"/>
    </location>
</feature>
<feature type="transmembrane region" description="Helical" evidence="7">
    <location>
        <begin position="154"/>
        <end position="174"/>
    </location>
</feature>
<name>A0ABP9XSI7_9FUNG</name>
<dbReference type="SUPFAM" id="SSF103473">
    <property type="entry name" value="MFS general substrate transporter"/>
    <property type="match status" value="1"/>
</dbReference>
<feature type="transmembrane region" description="Helical" evidence="7">
    <location>
        <begin position="418"/>
        <end position="440"/>
    </location>
</feature>
<dbReference type="InterPro" id="IPR045263">
    <property type="entry name" value="GLUT"/>
</dbReference>
<dbReference type="InterPro" id="IPR036259">
    <property type="entry name" value="MFS_trans_sf"/>
</dbReference>
<evidence type="ECO:0000256" key="7">
    <source>
        <dbReference type="SAM" id="Phobius"/>
    </source>
</evidence>
<evidence type="ECO:0000256" key="3">
    <source>
        <dbReference type="ARBA" id="ARBA00022448"/>
    </source>
</evidence>
<evidence type="ECO:0000256" key="4">
    <source>
        <dbReference type="ARBA" id="ARBA00022692"/>
    </source>
</evidence>
<keyword evidence="3" id="KW-0813">Transport</keyword>
<feature type="transmembrane region" description="Helical" evidence="7">
    <location>
        <begin position="364"/>
        <end position="383"/>
    </location>
</feature>
<evidence type="ECO:0000313" key="9">
    <source>
        <dbReference type="EMBL" id="GAA5797745.1"/>
    </source>
</evidence>
<organism evidence="9 10">
    <name type="scientific">Helicostylum pulchrum</name>
    <dbReference type="NCBI Taxonomy" id="562976"/>
    <lineage>
        <taxon>Eukaryota</taxon>
        <taxon>Fungi</taxon>
        <taxon>Fungi incertae sedis</taxon>
        <taxon>Mucoromycota</taxon>
        <taxon>Mucoromycotina</taxon>
        <taxon>Mucoromycetes</taxon>
        <taxon>Mucorales</taxon>
        <taxon>Mucorineae</taxon>
        <taxon>Mucoraceae</taxon>
        <taxon>Helicostylum</taxon>
    </lineage>
</organism>
<feature type="transmembrane region" description="Helical" evidence="7">
    <location>
        <begin position="390"/>
        <end position="412"/>
    </location>
</feature>
<dbReference type="InterPro" id="IPR005828">
    <property type="entry name" value="MFS_sugar_transport-like"/>
</dbReference>
<feature type="transmembrane region" description="Helical" evidence="7">
    <location>
        <begin position="65"/>
        <end position="83"/>
    </location>
</feature>
<dbReference type="InterPro" id="IPR003663">
    <property type="entry name" value="Sugar/inositol_transpt"/>
</dbReference>
<proteinExistence type="inferred from homology"/>
<keyword evidence="6 7" id="KW-0472">Membrane</keyword>
<reference evidence="9 10" key="1">
    <citation type="submission" date="2024-04" db="EMBL/GenBank/DDBJ databases">
        <title>genome sequences of Mucor flavus KT1a and Helicostylum pulchrum KT1b strains isolation_sourced from the surface of a dry-aged beef.</title>
        <authorList>
            <person name="Toyotome T."/>
            <person name="Hosono M."/>
            <person name="Torimaru M."/>
            <person name="Fukuda K."/>
            <person name="Mikami N."/>
        </authorList>
    </citation>
    <scope>NUCLEOTIDE SEQUENCE [LARGE SCALE GENOMIC DNA]</scope>
    <source>
        <strain evidence="9 10">KT1b</strain>
    </source>
</reference>
<keyword evidence="5 7" id="KW-1133">Transmembrane helix</keyword>
<evidence type="ECO:0000256" key="6">
    <source>
        <dbReference type="ARBA" id="ARBA00023136"/>
    </source>
</evidence>
<feature type="transmembrane region" description="Helical" evidence="7">
    <location>
        <begin position="118"/>
        <end position="142"/>
    </location>
</feature>